<keyword evidence="5" id="KW-1185">Reference proteome</keyword>
<dbReference type="InterPro" id="IPR001155">
    <property type="entry name" value="OxRdtase_FMN_N"/>
</dbReference>
<keyword evidence="2" id="KW-0560">Oxidoreductase</keyword>
<protein>
    <submittedName>
        <fullName evidence="4">Oxidoreductase, FAD FMN-binding protein</fullName>
    </submittedName>
</protein>
<dbReference type="PANTHER" id="PTHR43656">
    <property type="entry name" value="BINDING OXIDOREDUCTASE, PUTATIVE (AFU_ORTHOLOGUE AFUA_2G08260)-RELATED"/>
    <property type="match status" value="1"/>
</dbReference>
<dbReference type="PANTHER" id="PTHR43656:SF2">
    <property type="entry name" value="BINDING OXIDOREDUCTASE, PUTATIVE (AFU_ORTHOLOGUE AFUA_2G08260)-RELATED"/>
    <property type="match status" value="1"/>
</dbReference>
<evidence type="ECO:0000259" key="3">
    <source>
        <dbReference type="Pfam" id="PF00724"/>
    </source>
</evidence>
<proteinExistence type="predicted"/>
<evidence type="ECO:0000256" key="1">
    <source>
        <dbReference type="ARBA" id="ARBA00022630"/>
    </source>
</evidence>
<dbReference type="InterPro" id="IPR013785">
    <property type="entry name" value="Aldolase_TIM"/>
</dbReference>
<keyword evidence="1" id="KW-0285">Flavoprotein</keyword>
<dbReference type="Gene3D" id="3.20.20.70">
    <property type="entry name" value="Aldolase class I"/>
    <property type="match status" value="1"/>
</dbReference>
<dbReference type="GO" id="GO:0010181">
    <property type="term" value="F:FMN binding"/>
    <property type="evidence" value="ECO:0007669"/>
    <property type="project" value="InterPro"/>
</dbReference>
<comment type="caution">
    <text evidence="4">The sequence shown here is derived from an EMBL/GenBank/DDBJ whole genome shotgun (WGS) entry which is preliminary data.</text>
</comment>
<dbReference type="RefSeq" id="WP_057151660.1">
    <property type="nucleotide sequence ID" value="NZ_AYZM01000038.1"/>
</dbReference>
<reference evidence="4 5" key="1">
    <citation type="journal article" date="2015" name="Genome Announc.">
        <title>Expanding the biotechnology potential of lactobacilli through comparative genomics of 213 strains and associated genera.</title>
        <authorList>
            <person name="Sun Z."/>
            <person name="Harris H.M."/>
            <person name="McCann A."/>
            <person name="Guo C."/>
            <person name="Argimon S."/>
            <person name="Zhang W."/>
            <person name="Yang X."/>
            <person name="Jeffery I.B."/>
            <person name="Cooney J.C."/>
            <person name="Kagawa T.F."/>
            <person name="Liu W."/>
            <person name="Song Y."/>
            <person name="Salvetti E."/>
            <person name="Wrobel A."/>
            <person name="Rasinkangas P."/>
            <person name="Parkhill J."/>
            <person name="Rea M.C."/>
            <person name="O'Sullivan O."/>
            <person name="Ritari J."/>
            <person name="Douillard F.P."/>
            <person name="Paul Ross R."/>
            <person name="Yang R."/>
            <person name="Briner A.E."/>
            <person name="Felis G.E."/>
            <person name="de Vos W.M."/>
            <person name="Barrangou R."/>
            <person name="Klaenhammer T.R."/>
            <person name="Caufield P.W."/>
            <person name="Cui Y."/>
            <person name="Zhang H."/>
            <person name="O'Toole P.W."/>
        </authorList>
    </citation>
    <scope>NUCLEOTIDE SEQUENCE [LARGE SCALE GENOMIC DNA]</scope>
    <source>
        <strain evidence="4 5">DSM 23365</strain>
    </source>
</reference>
<name>A0A0R2FCH1_9LACO</name>
<dbReference type="STRING" id="1423804.FD14_GL002291"/>
<dbReference type="Pfam" id="PF00724">
    <property type="entry name" value="Oxidored_FMN"/>
    <property type="match status" value="1"/>
</dbReference>
<feature type="domain" description="NADH:flavin oxidoreductase/NADH oxidase N-terminal" evidence="3">
    <location>
        <begin position="15"/>
        <end position="323"/>
    </location>
</feature>
<accession>A0A0R2FCH1</accession>
<dbReference type="AlphaFoldDB" id="A0A0R2FCH1"/>
<dbReference type="SUPFAM" id="SSF51395">
    <property type="entry name" value="FMN-linked oxidoreductases"/>
    <property type="match status" value="1"/>
</dbReference>
<evidence type="ECO:0000313" key="4">
    <source>
        <dbReference type="EMBL" id="KRN26226.1"/>
    </source>
</evidence>
<evidence type="ECO:0000313" key="5">
    <source>
        <dbReference type="Proteomes" id="UP000051442"/>
    </source>
</evidence>
<dbReference type="GO" id="GO:0016491">
    <property type="term" value="F:oxidoreductase activity"/>
    <property type="evidence" value="ECO:0007669"/>
    <property type="project" value="UniProtKB-KW"/>
</dbReference>
<gene>
    <name evidence="4" type="ORF">FD14_GL002291</name>
</gene>
<evidence type="ECO:0000256" key="2">
    <source>
        <dbReference type="ARBA" id="ARBA00023002"/>
    </source>
</evidence>
<dbReference type="PATRIC" id="fig|1423804.4.peg.2484"/>
<dbReference type="InterPro" id="IPR051799">
    <property type="entry name" value="NADH_flavin_oxidoreductase"/>
</dbReference>
<dbReference type="EMBL" id="AYZM01000038">
    <property type="protein sequence ID" value="KRN26226.1"/>
    <property type="molecule type" value="Genomic_DNA"/>
</dbReference>
<organism evidence="4 5">
    <name type="scientific">Secundilactobacillus similis DSM 23365 = JCM 2765</name>
    <dbReference type="NCBI Taxonomy" id="1423804"/>
    <lineage>
        <taxon>Bacteria</taxon>
        <taxon>Bacillati</taxon>
        <taxon>Bacillota</taxon>
        <taxon>Bacilli</taxon>
        <taxon>Lactobacillales</taxon>
        <taxon>Lactobacillaceae</taxon>
        <taxon>Secundilactobacillus</taxon>
    </lineage>
</organism>
<sequence length="326" mass="35452">MDQLRQSYTLKLGIILRNRLVMAPMNAQLSAGGRVTEKDVEFYRERSQSVGLSIIGSGYVSASGNSGFGAVSCASDDAIEGLSQLAQAIHSGGSRAILQLVHAGRMTNRFVTAGHDVVAPSAIQAKHGQVDIPRELTRDEIIQIMQDFVDATRRAIQAGFDGVEIHGANTFLCQQFMSPASNQRDDEFGGPLVNRIQFPAILTRLVVQEANAANRPFAVGYRISPEEAEPGGLTLEDNLFLMQILERLGIDYLSLSLHHYDQRPQTSSRLATWTVADIVKSTSQVPVMIAGHIRTKTDVATSNADLIGIATPIVSEPTWAQRLLND</sequence>
<dbReference type="Proteomes" id="UP000051442">
    <property type="component" value="Unassembled WGS sequence"/>
</dbReference>